<dbReference type="Gramene" id="PVH65344">
    <property type="protein sequence ID" value="PVH65344"/>
    <property type="gene ID" value="PAHAL_2G468500"/>
</dbReference>
<organism evidence="1">
    <name type="scientific">Panicum hallii</name>
    <dbReference type="NCBI Taxonomy" id="206008"/>
    <lineage>
        <taxon>Eukaryota</taxon>
        <taxon>Viridiplantae</taxon>
        <taxon>Streptophyta</taxon>
        <taxon>Embryophyta</taxon>
        <taxon>Tracheophyta</taxon>
        <taxon>Spermatophyta</taxon>
        <taxon>Magnoliopsida</taxon>
        <taxon>Liliopsida</taxon>
        <taxon>Poales</taxon>
        <taxon>Poaceae</taxon>
        <taxon>PACMAD clade</taxon>
        <taxon>Panicoideae</taxon>
        <taxon>Panicodae</taxon>
        <taxon>Paniceae</taxon>
        <taxon>Panicinae</taxon>
        <taxon>Panicum</taxon>
        <taxon>Panicum sect. Panicum</taxon>
    </lineage>
</organism>
<reference evidence="1" key="1">
    <citation type="submission" date="2018-04" db="EMBL/GenBank/DDBJ databases">
        <title>WGS assembly of Panicum hallii.</title>
        <authorList>
            <person name="Lovell J."/>
            <person name="Jenkins J."/>
            <person name="Lowry D."/>
            <person name="Mamidi S."/>
            <person name="Sreedasyam A."/>
            <person name="Weng X."/>
            <person name="Barry K."/>
            <person name="Bonette J."/>
            <person name="Campitelli B."/>
            <person name="Daum C."/>
            <person name="Gordon S."/>
            <person name="Gould B."/>
            <person name="Lipzen A."/>
            <person name="Macqueen A."/>
            <person name="Palacio-Mejia J."/>
            <person name="Plott C."/>
            <person name="Shakirov E."/>
            <person name="Shu S."/>
            <person name="Yoshinaga Y."/>
            <person name="Zane M."/>
            <person name="Rokhsar D."/>
            <person name="Grimwood J."/>
            <person name="Schmutz J."/>
            <person name="Juenger T."/>
        </authorList>
    </citation>
    <scope>NUCLEOTIDE SEQUENCE [LARGE SCALE GENOMIC DNA]</scope>
    <source>
        <strain evidence="1">FIL2</strain>
    </source>
</reference>
<sequence>MDAAAYSFDAFFRNATEKKAAAAAAGGGGWGWMRPLPGEVTPDAAADSLLATLFAGVSAVTRRTRSRDIVRAHAGPNGCGNFSARGIGESYGWGYALPAEDGGARPVAAAGAGRERAGPCLN</sequence>
<gene>
    <name evidence="1" type="ORF">PAHAL_2G468500</name>
</gene>
<accession>A0A2T8KT49</accession>
<protein>
    <submittedName>
        <fullName evidence="1">Uncharacterized protein</fullName>
    </submittedName>
</protein>
<proteinExistence type="predicted"/>
<evidence type="ECO:0000313" key="1">
    <source>
        <dbReference type="EMBL" id="PVH65344.1"/>
    </source>
</evidence>
<dbReference type="Proteomes" id="UP000243499">
    <property type="component" value="Chromosome 2"/>
</dbReference>
<dbReference type="EMBL" id="CM008047">
    <property type="protein sequence ID" value="PVH65344.1"/>
    <property type="molecule type" value="Genomic_DNA"/>
</dbReference>
<dbReference type="AlphaFoldDB" id="A0A2T8KT49"/>
<name>A0A2T8KT49_9POAL</name>